<comment type="caution">
    <text evidence="4">The sequence shown here is derived from an EMBL/GenBank/DDBJ whole genome shotgun (WGS) entry which is preliminary data.</text>
</comment>
<keyword evidence="2" id="KW-0408">Iron</keyword>
<gene>
    <name evidence="4" type="ORF">Tco_1029298</name>
</gene>
<dbReference type="PROSITE" id="PS51471">
    <property type="entry name" value="FE2OG_OXY"/>
    <property type="match status" value="1"/>
</dbReference>
<evidence type="ECO:0000259" key="3">
    <source>
        <dbReference type="PROSITE" id="PS51471"/>
    </source>
</evidence>
<dbReference type="PANTHER" id="PTHR47991">
    <property type="entry name" value="OXOGLUTARATE/IRON-DEPENDENT DIOXYGENASE"/>
    <property type="match status" value="1"/>
</dbReference>
<keyword evidence="1" id="KW-0479">Metal-binding</keyword>
<name>A0ABQ5G597_9ASTR</name>
<dbReference type="InterPro" id="IPR044861">
    <property type="entry name" value="IPNS-like_FE2OG_OXY"/>
</dbReference>
<sequence>MSSCCIGKVLNEYSFKIESLNVVVLKALARSLNLEDDCFLNQYGKTSKINARFNYYPPCPCPEKVLGLKPHGDGSAITFLLQDKEVEGLQLLKDDQWVGVPVVPDALTINVGDQMEIMSNGIFKSPLHRVSVDSKKERMTVYVLHASNRKEHWTCITDETPRLYKNITFTLDFMHKNYQLGRRANDACKI</sequence>
<dbReference type="InterPro" id="IPR005123">
    <property type="entry name" value="Oxoglu/Fe-dep_dioxygenase_dom"/>
</dbReference>
<dbReference type="SUPFAM" id="SSF51197">
    <property type="entry name" value="Clavaminate synthase-like"/>
    <property type="match status" value="1"/>
</dbReference>
<protein>
    <submittedName>
        <fullName evidence="4">Non-heme dioxygenase N-terminal domain-containing protein</fullName>
    </submittedName>
</protein>
<reference evidence="4" key="1">
    <citation type="journal article" date="2022" name="Int. J. Mol. Sci.">
        <title>Draft Genome of Tanacetum Coccineum: Genomic Comparison of Closely Related Tanacetum-Family Plants.</title>
        <authorList>
            <person name="Yamashiro T."/>
            <person name="Shiraishi A."/>
            <person name="Nakayama K."/>
            <person name="Satake H."/>
        </authorList>
    </citation>
    <scope>NUCLEOTIDE SEQUENCE</scope>
</reference>
<evidence type="ECO:0000313" key="5">
    <source>
        <dbReference type="Proteomes" id="UP001151760"/>
    </source>
</evidence>
<dbReference type="InterPro" id="IPR027443">
    <property type="entry name" value="IPNS-like_sf"/>
</dbReference>
<dbReference type="InterPro" id="IPR050295">
    <property type="entry name" value="Plant_2OG-oxidoreductases"/>
</dbReference>
<dbReference type="GO" id="GO:0051213">
    <property type="term" value="F:dioxygenase activity"/>
    <property type="evidence" value="ECO:0007669"/>
    <property type="project" value="UniProtKB-KW"/>
</dbReference>
<feature type="domain" description="Fe2OG dioxygenase" evidence="3">
    <location>
        <begin position="45"/>
        <end position="147"/>
    </location>
</feature>
<dbReference type="Gene3D" id="2.60.120.330">
    <property type="entry name" value="B-lactam Antibiotic, Isopenicillin N Synthase, Chain"/>
    <property type="match status" value="1"/>
</dbReference>
<dbReference type="Pfam" id="PF03171">
    <property type="entry name" value="2OG-FeII_Oxy"/>
    <property type="match status" value="1"/>
</dbReference>
<evidence type="ECO:0000256" key="2">
    <source>
        <dbReference type="ARBA" id="ARBA00023004"/>
    </source>
</evidence>
<proteinExistence type="predicted"/>
<accession>A0ABQ5G597</accession>
<evidence type="ECO:0000313" key="4">
    <source>
        <dbReference type="EMBL" id="GJT70012.1"/>
    </source>
</evidence>
<reference evidence="4" key="2">
    <citation type="submission" date="2022-01" db="EMBL/GenBank/DDBJ databases">
        <authorList>
            <person name="Yamashiro T."/>
            <person name="Shiraishi A."/>
            <person name="Satake H."/>
            <person name="Nakayama K."/>
        </authorList>
    </citation>
    <scope>NUCLEOTIDE SEQUENCE</scope>
</reference>
<evidence type="ECO:0000256" key="1">
    <source>
        <dbReference type="ARBA" id="ARBA00022723"/>
    </source>
</evidence>
<keyword evidence="4" id="KW-0560">Oxidoreductase</keyword>
<dbReference type="Proteomes" id="UP001151760">
    <property type="component" value="Unassembled WGS sequence"/>
</dbReference>
<keyword evidence="4" id="KW-0223">Dioxygenase</keyword>
<organism evidence="4 5">
    <name type="scientific">Tanacetum coccineum</name>
    <dbReference type="NCBI Taxonomy" id="301880"/>
    <lineage>
        <taxon>Eukaryota</taxon>
        <taxon>Viridiplantae</taxon>
        <taxon>Streptophyta</taxon>
        <taxon>Embryophyta</taxon>
        <taxon>Tracheophyta</taxon>
        <taxon>Spermatophyta</taxon>
        <taxon>Magnoliopsida</taxon>
        <taxon>eudicotyledons</taxon>
        <taxon>Gunneridae</taxon>
        <taxon>Pentapetalae</taxon>
        <taxon>asterids</taxon>
        <taxon>campanulids</taxon>
        <taxon>Asterales</taxon>
        <taxon>Asteraceae</taxon>
        <taxon>Asteroideae</taxon>
        <taxon>Anthemideae</taxon>
        <taxon>Anthemidinae</taxon>
        <taxon>Tanacetum</taxon>
    </lineage>
</organism>
<keyword evidence="5" id="KW-1185">Reference proteome</keyword>
<dbReference type="EMBL" id="BQNB010018039">
    <property type="protein sequence ID" value="GJT70012.1"/>
    <property type="molecule type" value="Genomic_DNA"/>
</dbReference>